<keyword evidence="3" id="KW-0472">Membrane</keyword>
<name>A0A8S1PQH4_9CILI</name>
<dbReference type="PANTHER" id="PTHR16171">
    <property type="entry name" value="DNA REPAIR PROTEIN COMPLEMENTING XP-G CELLS-RELATED"/>
    <property type="match status" value="1"/>
</dbReference>
<dbReference type="Pfam" id="PF00752">
    <property type="entry name" value="XPG_N"/>
    <property type="match status" value="1"/>
</dbReference>
<accession>A0A8S1PQH4</accession>
<comment type="subcellular location">
    <subcellularLocation>
        <location evidence="1">Nucleus</location>
    </subcellularLocation>
</comment>
<proteinExistence type="predicted"/>
<dbReference type="GO" id="GO:0005634">
    <property type="term" value="C:nucleus"/>
    <property type="evidence" value="ECO:0007669"/>
    <property type="project" value="UniProtKB-SubCell"/>
</dbReference>
<keyword evidence="3" id="KW-0812">Transmembrane</keyword>
<evidence type="ECO:0000313" key="6">
    <source>
        <dbReference type="Proteomes" id="UP000692954"/>
    </source>
</evidence>
<keyword evidence="6" id="KW-1185">Reference proteome</keyword>
<feature type="domain" description="XPG N-terminal" evidence="4">
    <location>
        <begin position="1"/>
        <end position="97"/>
    </location>
</feature>
<dbReference type="AlphaFoldDB" id="A0A8S1PQH4"/>
<evidence type="ECO:0000256" key="3">
    <source>
        <dbReference type="SAM" id="Phobius"/>
    </source>
</evidence>
<feature type="transmembrane region" description="Helical" evidence="3">
    <location>
        <begin position="148"/>
        <end position="168"/>
    </location>
</feature>
<dbReference type="GO" id="GO:0003697">
    <property type="term" value="F:single-stranded DNA binding"/>
    <property type="evidence" value="ECO:0007669"/>
    <property type="project" value="TreeGrafter"/>
</dbReference>
<dbReference type="InterPro" id="IPR006085">
    <property type="entry name" value="XPG_DNA_repair_N"/>
</dbReference>
<dbReference type="GO" id="GO:0016788">
    <property type="term" value="F:hydrolase activity, acting on ester bonds"/>
    <property type="evidence" value="ECO:0007669"/>
    <property type="project" value="InterPro"/>
</dbReference>
<dbReference type="EMBL" id="CAJJDN010000084">
    <property type="protein sequence ID" value="CAD8105296.1"/>
    <property type="molecule type" value="Genomic_DNA"/>
</dbReference>
<feature type="transmembrane region" description="Helical" evidence="3">
    <location>
        <begin position="121"/>
        <end position="142"/>
    </location>
</feature>
<keyword evidence="2" id="KW-0539">Nucleus</keyword>
<comment type="caution">
    <text evidence="5">The sequence shown here is derived from an EMBL/GenBank/DDBJ whole genome shotgun (WGS) entry which is preliminary data.</text>
</comment>
<dbReference type="GO" id="GO:0004520">
    <property type="term" value="F:DNA endonuclease activity"/>
    <property type="evidence" value="ECO:0007669"/>
    <property type="project" value="TreeGrafter"/>
</dbReference>
<dbReference type="InterPro" id="IPR019974">
    <property type="entry name" value="XPG_CS"/>
</dbReference>
<dbReference type="CDD" id="cd09868">
    <property type="entry name" value="PIN_XPG_RAD2"/>
    <property type="match status" value="1"/>
</dbReference>
<gene>
    <name evidence="5" type="ORF">PSON_ATCC_30995.1.T0840083</name>
</gene>
<reference evidence="5" key="1">
    <citation type="submission" date="2021-01" db="EMBL/GenBank/DDBJ databases">
        <authorList>
            <consortium name="Genoscope - CEA"/>
            <person name="William W."/>
        </authorList>
    </citation>
    <scope>NUCLEOTIDE SEQUENCE</scope>
</reference>
<keyword evidence="3" id="KW-1133">Transmembrane helix</keyword>
<evidence type="ECO:0000313" key="5">
    <source>
        <dbReference type="EMBL" id="CAD8105296.1"/>
    </source>
</evidence>
<evidence type="ECO:0000256" key="2">
    <source>
        <dbReference type="ARBA" id="ARBA00023242"/>
    </source>
</evidence>
<dbReference type="PANTHER" id="PTHR16171:SF7">
    <property type="entry name" value="DNA REPAIR PROTEIN RAD2"/>
    <property type="match status" value="1"/>
</dbReference>
<organism evidence="5 6">
    <name type="scientific">Paramecium sonneborni</name>
    <dbReference type="NCBI Taxonomy" id="65129"/>
    <lineage>
        <taxon>Eukaryota</taxon>
        <taxon>Sar</taxon>
        <taxon>Alveolata</taxon>
        <taxon>Ciliophora</taxon>
        <taxon>Intramacronucleata</taxon>
        <taxon>Oligohymenophorea</taxon>
        <taxon>Peniculida</taxon>
        <taxon>Parameciidae</taxon>
        <taxon>Paramecium</taxon>
    </lineage>
</organism>
<sequence>MGVYNLWKLLAAAGRNVDITSLRGLRVAIDVSIWMIKLLHGMSNAGVNYENVHLIGILKRIMFILENGIKPIFVFDGQPPELKRQTLIKRAQQRQQYNINLQKLAEKYVVKLIEKGYDLTLGSLWLGFVLVFIGMIVGVKYYQDGYDTIASTWWIEVGLTILGFLNLIKAFSNEPQSSEDYQRQV</sequence>
<evidence type="ECO:0000256" key="1">
    <source>
        <dbReference type="ARBA" id="ARBA00004123"/>
    </source>
</evidence>
<dbReference type="SMART" id="SM00485">
    <property type="entry name" value="XPGN"/>
    <property type="match status" value="1"/>
</dbReference>
<protein>
    <recommendedName>
        <fullName evidence="4">XPG N-terminal domain-containing protein</fullName>
    </recommendedName>
</protein>
<dbReference type="Proteomes" id="UP000692954">
    <property type="component" value="Unassembled WGS sequence"/>
</dbReference>
<evidence type="ECO:0000259" key="4">
    <source>
        <dbReference type="SMART" id="SM00485"/>
    </source>
</evidence>
<dbReference type="PROSITE" id="PS00841">
    <property type="entry name" value="XPG_1"/>
    <property type="match status" value="1"/>
</dbReference>
<dbReference type="OrthoDB" id="31113at2759"/>